<proteinExistence type="predicted"/>
<evidence type="ECO:0000259" key="2">
    <source>
        <dbReference type="Pfam" id="PF00652"/>
    </source>
</evidence>
<dbReference type="Proteomes" id="UP000198937">
    <property type="component" value="Unassembled WGS sequence"/>
</dbReference>
<dbReference type="Pfam" id="PF00652">
    <property type="entry name" value="Ricin_B_lectin"/>
    <property type="match status" value="1"/>
</dbReference>
<evidence type="ECO:0000313" key="3">
    <source>
        <dbReference type="EMBL" id="SCL57396.1"/>
    </source>
</evidence>
<organism evidence="3 4">
    <name type="scientific">Micromonospora yangpuensis</name>
    <dbReference type="NCBI Taxonomy" id="683228"/>
    <lineage>
        <taxon>Bacteria</taxon>
        <taxon>Bacillati</taxon>
        <taxon>Actinomycetota</taxon>
        <taxon>Actinomycetes</taxon>
        <taxon>Micromonosporales</taxon>
        <taxon>Micromonosporaceae</taxon>
        <taxon>Micromonospora</taxon>
    </lineage>
</organism>
<keyword evidence="1" id="KW-0732">Signal</keyword>
<feature type="domain" description="Ricin B lectin" evidence="2">
    <location>
        <begin position="35"/>
        <end position="120"/>
    </location>
</feature>
<dbReference type="InterPro" id="IPR000772">
    <property type="entry name" value="Ricin_B_lectin"/>
</dbReference>
<dbReference type="SUPFAM" id="SSF50370">
    <property type="entry name" value="Ricin B-like lectins"/>
    <property type="match status" value="1"/>
</dbReference>
<dbReference type="AlphaFoldDB" id="A0A1C6UTN4"/>
<dbReference type="CDD" id="cd23415">
    <property type="entry name" value="beta-trefoil_Ricin_AH"/>
    <property type="match status" value="1"/>
</dbReference>
<accession>A0A1C6UTN4</accession>
<dbReference type="STRING" id="683228.GA0070617_3511"/>
<dbReference type="GO" id="GO:0030246">
    <property type="term" value="F:carbohydrate binding"/>
    <property type="evidence" value="ECO:0007669"/>
    <property type="project" value="UniProtKB-KW"/>
</dbReference>
<dbReference type="RefSeq" id="WP_175440567.1">
    <property type="nucleotide sequence ID" value="NZ_BMMJ01000013.1"/>
</dbReference>
<feature type="chain" id="PRO_5008748059" evidence="1">
    <location>
        <begin position="33"/>
        <end position="158"/>
    </location>
</feature>
<keyword evidence="4" id="KW-1185">Reference proteome</keyword>
<feature type="signal peptide" evidence="1">
    <location>
        <begin position="1"/>
        <end position="32"/>
    </location>
</feature>
<gene>
    <name evidence="3" type="ORF">GA0070617_3511</name>
</gene>
<evidence type="ECO:0000313" key="4">
    <source>
        <dbReference type="Proteomes" id="UP000198937"/>
    </source>
</evidence>
<dbReference type="InterPro" id="IPR035992">
    <property type="entry name" value="Ricin_B-like_lectins"/>
</dbReference>
<keyword evidence="3" id="KW-0430">Lectin</keyword>
<dbReference type="Gene3D" id="2.80.10.50">
    <property type="match status" value="1"/>
</dbReference>
<dbReference type="EMBL" id="FMIA01000002">
    <property type="protein sequence ID" value="SCL57396.1"/>
    <property type="molecule type" value="Genomic_DNA"/>
</dbReference>
<name>A0A1C6UTN4_9ACTN</name>
<protein>
    <submittedName>
        <fullName evidence="3">Ricin-type beta-trefoil lectin domain-containing protein</fullName>
    </submittedName>
</protein>
<sequence length="158" mass="17240">MKNLLTRSLLRVTMTIGLVASGLVVAAQPALAADTTALRNYATKRCLDSSGNSVYTLPCYSNVHNQHWILNVVNGGYTFVNRASGWCLDSNFNGAVYALPCNGGNHQIWDMIGSDHGITSYLWGNRATGLILDSNFDGAVYTGQSNWGQHQWWTRLGA</sequence>
<reference evidence="3 4" key="1">
    <citation type="submission" date="2016-06" db="EMBL/GenBank/DDBJ databases">
        <authorList>
            <person name="Kjaerup R.B."/>
            <person name="Dalgaard T.S."/>
            <person name="Juul-Madsen H.R."/>
        </authorList>
    </citation>
    <scope>NUCLEOTIDE SEQUENCE [LARGE SCALE GENOMIC DNA]</scope>
    <source>
        <strain evidence="3 4">DSM 45577</strain>
    </source>
</reference>
<evidence type="ECO:0000256" key="1">
    <source>
        <dbReference type="SAM" id="SignalP"/>
    </source>
</evidence>
<dbReference type="PROSITE" id="PS50231">
    <property type="entry name" value="RICIN_B_LECTIN"/>
    <property type="match status" value="1"/>
</dbReference>